<dbReference type="Pfam" id="PF08239">
    <property type="entry name" value="SH3_3"/>
    <property type="match status" value="1"/>
</dbReference>
<dbReference type="GO" id="GO:0003677">
    <property type="term" value="F:DNA binding"/>
    <property type="evidence" value="ECO:0007669"/>
    <property type="project" value="UniProtKB-KW"/>
</dbReference>
<keyword evidence="2" id="KW-0731">Sigma factor</keyword>
<evidence type="ECO:0000256" key="4">
    <source>
        <dbReference type="ARBA" id="ARBA00023163"/>
    </source>
</evidence>
<dbReference type="AlphaFoldDB" id="D2MML0"/>
<dbReference type="OrthoDB" id="9782703at2"/>
<dbReference type="GO" id="GO:0016987">
    <property type="term" value="F:sigma factor activity"/>
    <property type="evidence" value="ECO:0007669"/>
    <property type="project" value="UniProtKB-KW"/>
</dbReference>
<gene>
    <name evidence="8" type="ORF">HMPREF9013_0993</name>
</gene>
<dbReference type="Gene3D" id="2.30.30.40">
    <property type="entry name" value="SH3 Domains"/>
    <property type="match status" value="1"/>
</dbReference>
<name>D2MML0_9FIRM</name>
<evidence type="ECO:0000256" key="2">
    <source>
        <dbReference type="ARBA" id="ARBA00023082"/>
    </source>
</evidence>
<organism evidence="8 9">
    <name type="scientific">Bulleidia extructa W1219</name>
    <dbReference type="NCBI Taxonomy" id="679192"/>
    <lineage>
        <taxon>Bacteria</taxon>
        <taxon>Bacillati</taxon>
        <taxon>Bacillota</taxon>
        <taxon>Erysipelotrichia</taxon>
        <taxon>Erysipelotrichales</taxon>
        <taxon>Erysipelotrichaceae</taxon>
        <taxon>Bulleidia</taxon>
    </lineage>
</organism>
<dbReference type="STRING" id="679192.HMPREF9013_0993"/>
<evidence type="ECO:0000256" key="6">
    <source>
        <dbReference type="SAM" id="Phobius"/>
    </source>
</evidence>
<evidence type="ECO:0000256" key="5">
    <source>
        <dbReference type="SAM" id="MobiDB-lite"/>
    </source>
</evidence>
<feature type="transmembrane region" description="Helical" evidence="6">
    <location>
        <begin position="226"/>
        <end position="247"/>
    </location>
</feature>
<dbReference type="PANTHER" id="PTHR43133:SF8">
    <property type="entry name" value="RNA POLYMERASE SIGMA FACTOR HI_1459-RELATED"/>
    <property type="match status" value="1"/>
</dbReference>
<dbReference type="Proteomes" id="UP000005017">
    <property type="component" value="Unassembled WGS sequence"/>
</dbReference>
<feature type="region of interest" description="Disordered" evidence="5">
    <location>
        <begin position="253"/>
        <end position="288"/>
    </location>
</feature>
<sequence length="358" mass="40655">MDKRILNVVLQEAKNGNAESLNKLVKSYQQEIYRNSKLYTGNKELAKSITKNTITKVFTHLDVALEHVDHFDAWLSEETMDKALESLLPLNPFEVGELRNIGLLDDENVWAKVFAYSDGLSEGERTVLNLSAFKKMDIGSIASKIRLSQEDVQSLLDRAKDHLSKEGYSFEEYAQLLVSFEMVVPKQMVDTPIIKEKVSAPLEDMQKEAVEEIKEKPKKNGFKTTMIYILVGIIILAAEWLALDYFLGNKNKDQKVTTPKTQETAKQQESSKQSEKNNTETPSTPKETVLGKVSIIKSGLHIRNQPTTKGKDLGTLNNGDRFDVLEMKEADNYTWYRIGENKWIANPSGYVHFDKTNE</sequence>
<evidence type="ECO:0000313" key="9">
    <source>
        <dbReference type="Proteomes" id="UP000005017"/>
    </source>
</evidence>
<proteinExistence type="predicted"/>
<dbReference type="InterPro" id="IPR013324">
    <property type="entry name" value="RNA_pol_sigma_r3/r4-like"/>
</dbReference>
<comment type="caution">
    <text evidence="8">The sequence shown here is derived from an EMBL/GenBank/DDBJ whole genome shotgun (WGS) entry which is preliminary data.</text>
</comment>
<keyword evidence="4" id="KW-0804">Transcription</keyword>
<keyword evidence="1" id="KW-0805">Transcription regulation</keyword>
<keyword evidence="3" id="KW-0238">DNA-binding</keyword>
<accession>D2MML0</accession>
<protein>
    <submittedName>
        <fullName evidence="8">RNA polymerase sigma factor, sigma-70 family</fullName>
    </submittedName>
</protein>
<reference evidence="9" key="1">
    <citation type="submission" date="2009-12" db="EMBL/GenBank/DDBJ databases">
        <title>Sequence of Clostridiales genomosp. BVAB3 str. UPII9-5.</title>
        <authorList>
            <person name="Madupu R."/>
            <person name="Durkin A.S."/>
            <person name="Torralba M."/>
            <person name="Methe B."/>
            <person name="Sutton G.G."/>
            <person name="Strausberg R.L."/>
            <person name="Nelson K.E."/>
        </authorList>
    </citation>
    <scope>NUCLEOTIDE SEQUENCE [LARGE SCALE GENOMIC DNA]</scope>
    <source>
        <strain evidence="9">W1219</strain>
    </source>
</reference>
<dbReference type="SUPFAM" id="SSF88659">
    <property type="entry name" value="Sigma3 and sigma4 domains of RNA polymerase sigma factors"/>
    <property type="match status" value="1"/>
</dbReference>
<keyword evidence="6" id="KW-0812">Transmembrane</keyword>
<feature type="domain" description="SH3b" evidence="7">
    <location>
        <begin position="298"/>
        <end position="345"/>
    </location>
</feature>
<evidence type="ECO:0000256" key="1">
    <source>
        <dbReference type="ARBA" id="ARBA00023015"/>
    </source>
</evidence>
<dbReference type="eggNOG" id="COG1595">
    <property type="taxonomic scope" value="Bacteria"/>
</dbReference>
<evidence type="ECO:0000256" key="3">
    <source>
        <dbReference type="ARBA" id="ARBA00023125"/>
    </source>
</evidence>
<evidence type="ECO:0000259" key="7">
    <source>
        <dbReference type="Pfam" id="PF08239"/>
    </source>
</evidence>
<keyword evidence="9" id="KW-1185">Reference proteome</keyword>
<dbReference type="PANTHER" id="PTHR43133">
    <property type="entry name" value="RNA POLYMERASE ECF-TYPE SIGMA FACTO"/>
    <property type="match status" value="1"/>
</dbReference>
<dbReference type="InterPro" id="IPR003646">
    <property type="entry name" value="SH3-like_bac-type"/>
</dbReference>
<feature type="compositionally biased region" description="Polar residues" evidence="5">
    <location>
        <begin position="256"/>
        <end position="271"/>
    </location>
</feature>
<dbReference type="InterPro" id="IPR039425">
    <property type="entry name" value="RNA_pol_sigma-70-like"/>
</dbReference>
<keyword evidence="6" id="KW-0472">Membrane</keyword>
<dbReference type="Gene3D" id="1.10.1740.10">
    <property type="match status" value="1"/>
</dbReference>
<keyword evidence="6" id="KW-1133">Transmembrane helix</keyword>
<dbReference type="EMBL" id="ADFR01000002">
    <property type="protein sequence ID" value="EFC06286.1"/>
    <property type="molecule type" value="Genomic_DNA"/>
</dbReference>
<dbReference type="RefSeq" id="WP_006626631.1">
    <property type="nucleotide sequence ID" value="NZ_ADFR01000002.1"/>
</dbReference>
<evidence type="ECO:0000313" key="8">
    <source>
        <dbReference type="EMBL" id="EFC06286.1"/>
    </source>
</evidence>